<dbReference type="eggNOG" id="COG3600">
    <property type="taxonomic scope" value="Bacteria"/>
</dbReference>
<evidence type="ECO:0000313" key="3">
    <source>
        <dbReference type="Proteomes" id="UP000008461"/>
    </source>
</evidence>
<reference evidence="2 3" key="1">
    <citation type="journal article" date="2011" name="Stand. Genomic Sci.">
        <title>Complete genome sequence of Haliscomenobacter hydrossis type strain (O).</title>
        <authorList>
            <consortium name="US DOE Joint Genome Institute (JGI-PGF)"/>
            <person name="Daligault H."/>
            <person name="Lapidus A."/>
            <person name="Zeytun A."/>
            <person name="Nolan M."/>
            <person name="Lucas S."/>
            <person name="Del Rio T.G."/>
            <person name="Tice H."/>
            <person name="Cheng J.F."/>
            <person name="Tapia R."/>
            <person name="Han C."/>
            <person name="Goodwin L."/>
            <person name="Pitluck S."/>
            <person name="Liolios K."/>
            <person name="Pagani I."/>
            <person name="Ivanova N."/>
            <person name="Huntemann M."/>
            <person name="Mavromatis K."/>
            <person name="Mikhailova N."/>
            <person name="Pati A."/>
            <person name="Chen A."/>
            <person name="Palaniappan K."/>
            <person name="Land M."/>
            <person name="Hauser L."/>
            <person name="Brambilla E.M."/>
            <person name="Rohde M."/>
            <person name="Verbarg S."/>
            <person name="Goker M."/>
            <person name="Bristow J."/>
            <person name="Eisen J.A."/>
            <person name="Markowitz V."/>
            <person name="Hugenholtz P."/>
            <person name="Kyrpides N.C."/>
            <person name="Klenk H.P."/>
            <person name="Woyke T."/>
        </authorList>
    </citation>
    <scope>NUCLEOTIDE SEQUENCE [LARGE SCALE GENOMIC DNA]</scope>
    <source>
        <strain evidence="3">ATCC 27775 / DSM 1100 / LMG 10767 / O</strain>
    </source>
</reference>
<keyword evidence="3" id="KW-1185">Reference proteome</keyword>
<evidence type="ECO:0000256" key="1">
    <source>
        <dbReference type="SAM" id="MobiDB-lite"/>
    </source>
</evidence>
<protein>
    <submittedName>
        <fullName evidence="2">Uncharacterized protein</fullName>
    </submittedName>
</protein>
<feature type="region of interest" description="Disordered" evidence="1">
    <location>
        <begin position="1"/>
        <end position="36"/>
    </location>
</feature>
<evidence type="ECO:0000313" key="2">
    <source>
        <dbReference type="EMBL" id="AEE50851.1"/>
    </source>
</evidence>
<dbReference type="KEGG" id="hhy:Halhy_2987"/>
<accession>F4L5I7</accession>
<organism evidence="2 3">
    <name type="scientific">Haliscomenobacter hydrossis (strain ATCC 27775 / DSM 1100 / LMG 10767 / O)</name>
    <dbReference type="NCBI Taxonomy" id="760192"/>
    <lineage>
        <taxon>Bacteria</taxon>
        <taxon>Pseudomonadati</taxon>
        <taxon>Bacteroidota</taxon>
        <taxon>Saprospiria</taxon>
        <taxon>Saprospirales</taxon>
        <taxon>Haliscomenobacteraceae</taxon>
        <taxon>Haliscomenobacter</taxon>
    </lineage>
</organism>
<reference key="2">
    <citation type="submission" date="2011-04" db="EMBL/GenBank/DDBJ databases">
        <title>Complete sequence of chromosome of Haliscomenobacter hydrossis DSM 1100.</title>
        <authorList>
            <consortium name="US DOE Joint Genome Institute (JGI-PGF)"/>
            <person name="Lucas S."/>
            <person name="Han J."/>
            <person name="Lapidus A."/>
            <person name="Bruce D."/>
            <person name="Goodwin L."/>
            <person name="Pitluck S."/>
            <person name="Peters L."/>
            <person name="Kyrpides N."/>
            <person name="Mavromatis K."/>
            <person name="Ivanova N."/>
            <person name="Ovchinnikova G."/>
            <person name="Pagani I."/>
            <person name="Daligault H."/>
            <person name="Detter J.C."/>
            <person name="Han C."/>
            <person name="Land M."/>
            <person name="Hauser L."/>
            <person name="Markowitz V."/>
            <person name="Cheng J.-F."/>
            <person name="Hugenholtz P."/>
            <person name="Woyke T."/>
            <person name="Wu D."/>
            <person name="Verbarg S."/>
            <person name="Frueling A."/>
            <person name="Brambilla E."/>
            <person name="Klenk H.-P."/>
            <person name="Eisen J.A."/>
        </authorList>
    </citation>
    <scope>NUCLEOTIDE SEQUENCE</scope>
    <source>
        <strain>DSM 1100</strain>
    </source>
</reference>
<name>F4L5I7_HALH1</name>
<feature type="compositionally biased region" description="Polar residues" evidence="1">
    <location>
        <begin position="15"/>
        <end position="36"/>
    </location>
</feature>
<dbReference type="EMBL" id="CP002691">
    <property type="protein sequence ID" value="AEE50851.1"/>
    <property type="molecule type" value="Genomic_DNA"/>
</dbReference>
<dbReference type="AlphaFoldDB" id="F4L5I7"/>
<dbReference type="Proteomes" id="UP000008461">
    <property type="component" value="Chromosome"/>
</dbReference>
<proteinExistence type="predicted"/>
<gene>
    <name evidence="2" type="ordered locus">Halhy_2987</name>
</gene>
<dbReference type="HOGENOM" id="CLU_2058082_0_0_10"/>
<sequence>MFYFQSPHCSKTKHSSPLPQTKEYGSSNHSFQPTNRNPLERIAQAQMQYLPLIKADLQLLKASEKEIIDKVIDYMSDWSQNLFSQYVNNDMPLKASKNGEVIGYELVFYRELPYSLKLY</sequence>